<dbReference type="AlphaFoldDB" id="A0A9X1JLZ2"/>
<keyword evidence="1" id="KW-1133">Transmembrane helix</keyword>
<feature type="transmembrane region" description="Helical" evidence="1">
    <location>
        <begin position="84"/>
        <end position="103"/>
    </location>
</feature>
<proteinExistence type="predicted"/>
<evidence type="ECO:0000313" key="2">
    <source>
        <dbReference type="EMBL" id="MBV7258834.1"/>
    </source>
</evidence>
<protein>
    <submittedName>
        <fullName evidence="2">Uncharacterized protein</fullName>
    </submittedName>
</protein>
<keyword evidence="1" id="KW-0812">Transmembrane</keyword>
<comment type="caution">
    <text evidence="2">The sequence shown here is derived from an EMBL/GenBank/DDBJ whole genome shotgun (WGS) entry which is preliminary data.</text>
</comment>
<keyword evidence="1" id="KW-0472">Membrane</keyword>
<sequence>MVQAAPQAAFGVLILGTIYTALPAVLIAFVITAPLGCAIGISMLKLFEPGPWQGAANGAITAAAIVVVLVLLTEGALTEVPDPGTIIFVLALIGIGAGSGWLAQRKCINWPEADA</sequence>
<dbReference type="RefSeq" id="WP_218404103.1">
    <property type="nucleotide sequence ID" value="NZ_JAGSPC010000001.1"/>
</dbReference>
<feature type="transmembrane region" description="Helical" evidence="1">
    <location>
        <begin position="54"/>
        <end position="72"/>
    </location>
</feature>
<dbReference type="EMBL" id="JAGSPC010000001">
    <property type="protein sequence ID" value="MBV7258834.1"/>
    <property type="molecule type" value="Genomic_DNA"/>
</dbReference>
<gene>
    <name evidence="2" type="ORF">KCG46_04480</name>
</gene>
<keyword evidence="3" id="KW-1185">Reference proteome</keyword>
<name>A0A9X1JLZ2_9SPHN</name>
<dbReference type="Proteomes" id="UP001138681">
    <property type="component" value="Unassembled WGS sequence"/>
</dbReference>
<accession>A0A9X1JLZ2</accession>
<reference evidence="2" key="1">
    <citation type="submission" date="2021-04" db="EMBL/GenBank/DDBJ databases">
        <authorList>
            <person name="Pira H."/>
            <person name="Risdian C."/>
            <person name="Wink J."/>
        </authorList>
    </citation>
    <scope>NUCLEOTIDE SEQUENCE</scope>
    <source>
        <strain evidence="2">WH158</strain>
    </source>
</reference>
<evidence type="ECO:0000256" key="1">
    <source>
        <dbReference type="SAM" id="Phobius"/>
    </source>
</evidence>
<evidence type="ECO:0000313" key="3">
    <source>
        <dbReference type="Proteomes" id="UP001138681"/>
    </source>
</evidence>
<organism evidence="2 3">
    <name type="scientific">Erythrobacter crassostreae</name>
    <dbReference type="NCBI Taxonomy" id="2828328"/>
    <lineage>
        <taxon>Bacteria</taxon>
        <taxon>Pseudomonadati</taxon>
        <taxon>Pseudomonadota</taxon>
        <taxon>Alphaproteobacteria</taxon>
        <taxon>Sphingomonadales</taxon>
        <taxon>Erythrobacteraceae</taxon>
        <taxon>Erythrobacter/Porphyrobacter group</taxon>
        <taxon>Erythrobacter</taxon>
    </lineage>
</organism>
<feature type="transmembrane region" description="Helical" evidence="1">
    <location>
        <begin position="12"/>
        <end position="42"/>
    </location>
</feature>